<dbReference type="EMBL" id="BOPF01000007">
    <property type="protein sequence ID" value="GIJ45523.1"/>
    <property type="molecule type" value="Genomic_DNA"/>
</dbReference>
<feature type="compositionally biased region" description="Basic and acidic residues" evidence="1">
    <location>
        <begin position="145"/>
        <end position="180"/>
    </location>
</feature>
<evidence type="ECO:0000313" key="3">
    <source>
        <dbReference type="EMBL" id="GIJ45523.1"/>
    </source>
</evidence>
<reference evidence="3" key="1">
    <citation type="submission" date="2021-01" db="EMBL/GenBank/DDBJ databases">
        <title>Whole genome shotgun sequence of Virgisporangium aliadipatigenens NBRC 105644.</title>
        <authorList>
            <person name="Komaki H."/>
            <person name="Tamura T."/>
        </authorList>
    </citation>
    <scope>NUCLEOTIDE SEQUENCE</scope>
    <source>
        <strain evidence="3">NBRC 105644</strain>
    </source>
</reference>
<evidence type="ECO:0000256" key="2">
    <source>
        <dbReference type="SAM" id="SignalP"/>
    </source>
</evidence>
<accession>A0A8J4DQA8</accession>
<dbReference type="AlphaFoldDB" id="A0A8J4DQA8"/>
<evidence type="ECO:0000313" key="4">
    <source>
        <dbReference type="Proteomes" id="UP000619260"/>
    </source>
</evidence>
<evidence type="ECO:0000256" key="1">
    <source>
        <dbReference type="SAM" id="MobiDB-lite"/>
    </source>
</evidence>
<feature type="compositionally biased region" description="Basic and acidic residues" evidence="1">
    <location>
        <begin position="124"/>
        <end position="136"/>
    </location>
</feature>
<protein>
    <submittedName>
        <fullName evidence="3">Uncharacterized protein</fullName>
    </submittedName>
</protein>
<sequence length="180" mass="18004">MLGGLLAKSLAAKVALGVVGLTGGVGAVAAETGALPAPVQNVAHDVAGGLGVPKKVEDRPGQKPGGEKSAAPKPSTAKESPRPSQVAAIPSGHAVPSADGAVPSASGRPEDNRKSPAPGLTHSPGDDKGRHGEVKPSTKPTPKPAESKSPKESPKPSKTEKSKDKEKEKPKPSTSKTHAE</sequence>
<proteinExistence type="predicted"/>
<gene>
    <name evidence="3" type="ORF">Val02_24090</name>
</gene>
<dbReference type="RefSeq" id="WP_203899055.1">
    <property type="nucleotide sequence ID" value="NZ_BOPF01000007.1"/>
</dbReference>
<comment type="caution">
    <text evidence="3">The sequence shown here is derived from an EMBL/GenBank/DDBJ whole genome shotgun (WGS) entry which is preliminary data.</text>
</comment>
<feature type="signal peptide" evidence="2">
    <location>
        <begin position="1"/>
        <end position="29"/>
    </location>
</feature>
<dbReference type="Proteomes" id="UP000619260">
    <property type="component" value="Unassembled WGS sequence"/>
</dbReference>
<keyword evidence="4" id="KW-1185">Reference proteome</keyword>
<name>A0A8J4DQA8_9ACTN</name>
<feature type="chain" id="PRO_5035149233" evidence="2">
    <location>
        <begin position="30"/>
        <end position="180"/>
    </location>
</feature>
<keyword evidence="2" id="KW-0732">Signal</keyword>
<feature type="region of interest" description="Disordered" evidence="1">
    <location>
        <begin position="49"/>
        <end position="180"/>
    </location>
</feature>
<organism evidence="3 4">
    <name type="scientific">Virgisporangium aliadipatigenens</name>
    <dbReference type="NCBI Taxonomy" id="741659"/>
    <lineage>
        <taxon>Bacteria</taxon>
        <taxon>Bacillati</taxon>
        <taxon>Actinomycetota</taxon>
        <taxon>Actinomycetes</taxon>
        <taxon>Micromonosporales</taxon>
        <taxon>Micromonosporaceae</taxon>
        <taxon>Virgisporangium</taxon>
    </lineage>
</organism>